<dbReference type="OrthoDB" id="2160519at2759"/>
<evidence type="ECO:0000313" key="3">
    <source>
        <dbReference type="Proteomes" id="UP000193642"/>
    </source>
</evidence>
<evidence type="ECO:0000313" key="2">
    <source>
        <dbReference type="EMBL" id="ORY45141.1"/>
    </source>
</evidence>
<dbReference type="Pfam" id="PF00651">
    <property type="entry name" value="BTB"/>
    <property type="match status" value="1"/>
</dbReference>
<comment type="caution">
    <text evidence="2">The sequence shown here is derived from an EMBL/GenBank/DDBJ whole genome shotgun (WGS) entry which is preliminary data.</text>
</comment>
<organism evidence="2 3">
    <name type="scientific">Rhizoclosmatium globosum</name>
    <dbReference type="NCBI Taxonomy" id="329046"/>
    <lineage>
        <taxon>Eukaryota</taxon>
        <taxon>Fungi</taxon>
        <taxon>Fungi incertae sedis</taxon>
        <taxon>Chytridiomycota</taxon>
        <taxon>Chytridiomycota incertae sedis</taxon>
        <taxon>Chytridiomycetes</taxon>
        <taxon>Chytridiales</taxon>
        <taxon>Chytriomycetaceae</taxon>
        <taxon>Rhizoclosmatium</taxon>
    </lineage>
</organism>
<evidence type="ECO:0000259" key="1">
    <source>
        <dbReference type="Pfam" id="PF00651"/>
    </source>
</evidence>
<feature type="domain" description="BTB" evidence="1">
    <location>
        <begin position="4"/>
        <end position="53"/>
    </location>
</feature>
<dbReference type="SUPFAM" id="SSF54695">
    <property type="entry name" value="POZ domain"/>
    <property type="match status" value="1"/>
</dbReference>
<accession>A0A1Y2CDK6</accession>
<keyword evidence="3" id="KW-1185">Reference proteome</keyword>
<gene>
    <name evidence="2" type="ORF">BCR33DRAFT_194013</name>
</gene>
<dbReference type="InterPro" id="IPR000210">
    <property type="entry name" value="BTB/POZ_dom"/>
</dbReference>
<protein>
    <recommendedName>
        <fullName evidence="1">BTB domain-containing protein</fullName>
    </recommendedName>
</protein>
<sequence length="82" mass="9022">MRHPDASIETMSLILDYFYSGSVTVPNTNIVQVSLFADQLLLTALKEKCDVHLLGDVSPSKTHSVYFCIATSSDSAISNEER</sequence>
<dbReference type="Gene3D" id="3.30.710.10">
    <property type="entry name" value="Potassium Channel Kv1.1, Chain A"/>
    <property type="match status" value="1"/>
</dbReference>
<reference evidence="2 3" key="1">
    <citation type="submission" date="2016-07" db="EMBL/GenBank/DDBJ databases">
        <title>Pervasive Adenine N6-methylation of Active Genes in Fungi.</title>
        <authorList>
            <consortium name="DOE Joint Genome Institute"/>
            <person name="Mondo S.J."/>
            <person name="Dannebaum R.O."/>
            <person name="Kuo R.C."/>
            <person name="Labutti K."/>
            <person name="Haridas S."/>
            <person name="Kuo A."/>
            <person name="Salamov A."/>
            <person name="Ahrendt S.R."/>
            <person name="Lipzen A."/>
            <person name="Sullivan W."/>
            <person name="Andreopoulos W.B."/>
            <person name="Clum A."/>
            <person name="Lindquist E."/>
            <person name="Daum C."/>
            <person name="Ramamoorthy G.K."/>
            <person name="Gryganskyi A."/>
            <person name="Culley D."/>
            <person name="Magnuson J.K."/>
            <person name="James T.Y."/>
            <person name="O'Malley M.A."/>
            <person name="Stajich J.E."/>
            <person name="Spatafora J.W."/>
            <person name="Visel A."/>
            <person name="Grigoriev I.V."/>
        </authorList>
    </citation>
    <scope>NUCLEOTIDE SEQUENCE [LARGE SCALE GENOMIC DNA]</scope>
    <source>
        <strain evidence="2 3">JEL800</strain>
    </source>
</reference>
<name>A0A1Y2CDK6_9FUNG</name>
<dbReference type="AlphaFoldDB" id="A0A1Y2CDK6"/>
<dbReference type="InterPro" id="IPR011333">
    <property type="entry name" value="SKP1/BTB/POZ_sf"/>
</dbReference>
<proteinExistence type="predicted"/>
<dbReference type="Proteomes" id="UP000193642">
    <property type="component" value="Unassembled WGS sequence"/>
</dbReference>
<dbReference type="EMBL" id="MCGO01000020">
    <property type="protein sequence ID" value="ORY45141.1"/>
    <property type="molecule type" value="Genomic_DNA"/>
</dbReference>